<name>A0ABR2JK84_9EUKA</name>
<dbReference type="PROSITE" id="PS50127">
    <property type="entry name" value="UBC_2"/>
    <property type="match status" value="1"/>
</dbReference>
<evidence type="ECO:0000313" key="3">
    <source>
        <dbReference type="Proteomes" id="UP001470230"/>
    </source>
</evidence>
<reference evidence="2 3" key="1">
    <citation type="submission" date="2024-04" db="EMBL/GenBank/DDBJ databases">
        <title>Tritrichomonas musculus Genome.</title>
        <authorList>
            <person name="Alves-Ferreira E."/>
            <person name="Grigg M."/>
            <person name="Lorenzi H."/>
            <person name="Galac M."/>
        </authorList>
    </citation>
    <scope>NUCLEOTIDE SEQUENCE [LARGE SCALE GENOMIC DNA]</scope>
    <source>
        <strain evidence="2 3">EAF2021</strain>
    </source>
</reference>
<dbReference type="InterPro" id="IPR000608">
    <property type="entry name" value="UBC"/>
</dbReference>
<dbReference type="Gene3D" id="3.10.110.10">
    <property type="entry name" value="Ubiquitin Conjugating Enzyme"/>
    <property type="match status" value="1"/>
</dbReference>
<gene>
    <name evidence="2" type="ORF">M9Y10_004994</name>
</gene>
<accession>A0ABR2JK84</accession>
<dbReference type="SUPFAM" id="SSF54495">
    <property type="entry name" value="UBC-like"/>
    <property type="match status" value="1"/>
</dbReference>
<dbReference type="EMBL" id="JAPFFF010000011">
    <property type="protein sequence ID" value="KAK8878229.1"/>
    <property type="molecule type" value="Genomic_DNA"/>
</dbReference>
<dbReference type="Pfam" id="PF00179">
    <property type="entry name" value="UQ_con"/>
    <property type="match status" value="1"/>
</dbReference>
<evidence type="ECO:0000259" key="1">
    <source>
        <dbReference type="PROSITE" id="PS50127"/>
    </source>
</evidence>
<proteinExistence type="predicted"/>
<dbReference type="InterPro" id="IPR016135">
    <property type="entry name" value="UBQ-conjugating_enzyme/RWD"/>
</dbReference>
<dbReference type="CDD" id="cd23807">
    <property type="entry name" value="UEV_UBE2V"/>
    <property type="match status" value="1"/>
</dbReference>
<dbReference type="SMART" id="SM00212">
    <property type="entry name" value="UBCc"/>
    <property type="match status" value="1"/>
</dbReference>
<feature type="domain" description="UBC core" evidence="1">
    <location>
        <begin position="6"/>
        <end position="137"/>
    </location>
</feature>
<dbReference type="Proteomes" id="UP001470230">
    <property type="component" value="Unassembled WGS sequence"/>
</dbReference>
<sequence length="137" mass="15226">MSVEVPRNFRLLEELEAGEKGQDLPGNISFGLMDPSDSTLSTWVGTILGMPGTRFDGRMVSVKFYCGNNYPKQPPTVSFITKVNLPFVDDSGNVITNQFSLLKNWSPSTTILKILIDISKLMQKHGNMQQPPDGQTY</sequence>
<organism evidence="2 3">
    <name type="scientific">Tritrichomonas musculus</name>
    <dbReference type="NCBI Taxonomy" id="1915356"/>
    <lineage>
        <taxon>Eukaryota</taxon>
        <taxon>Metamonada</taxon>
        <taxon>Parabasalia</taxon>
        <taxon>Tritrichomonadida</taxon>
        <taxon>Tritrichomonadidae</taxon>
        <taxon>Tritrichomonas</taxon>
    </lineage>
</organism>
<dbReference type="PANTHER" id="PTHR24068">
    <property type="entry name" value="UBIQUITIN-CONJUGATING ENZYME E2"/>
    <property type="match status" value="1"/>
</dbReference>
<comment type="caution">
    <text evidence="2">The sequence shown here is derived from an EMBL/GenBank/DDBJ whole genome shotgun (WGS) entry which is preliminary data.</text>
</comment>
<keyword evidence="3" id="KW-1185">Reference proteome</keyword>
<evidence type="ECO:0000313" key="2">
    <source>
        <dbReference type="EMBL" id="KAK8878229.1"/>
    </source>
</evidence>
<protein>
    <submittedName>
        <fullName evidence="2">Ubiquitin-conjugating enzyme E2 variant 2</fullName>
    </submittedName>
</protein>